<sequence>MSIFSRIKALIKQEQKEQIVGYSIPELKSIFTKSLLNIDPPLPDYPQNTSLEDIGIPAYYSPFLIGNEDTRKFLTLVEDNFTYATEKTFNELPVKQYVNTQKTEHLVFFISTREFNSVTVRLVTNNVDFLASIAREKFSVPPPWIVFEKYNPSWWGGDMQGAQGYYNDSYFSPFFTNLSAAEREIYYARYSAPNDWIKSLKLMYDVE</sequence>
<dbReference type="RefSeq" id="WP_046055522.1">
    <property type="nucleotide sequence ID" value="NZ_LACH01000049.1"/>
</dbReference>
<protein>
    <submittedName>
        <fullName evidence="1">Uncharacterized protein</fullName>
    </submittedName>
</protein>
<dbReference type="AlphaFoldDB" id="A0A0F4V769"/>
<dbReference type="Proteomes" id="UP000033400">
    <property type="component" value="Unassembled WGS sequence"/>
</dbReference>
<organism evidence="1 2">
    <name type="scientific">Pseudomonas fluorescens</name>
    <dbReference type="NCBI Taxonomy" id="294"/>
    <lineage>
        <taxon>Bacteria</taxon>
        <taxon>Pseudomonadati</taxon>
        <taxon>Pseudomonadota</taxon>
        <taxon>Gammaproteobacteria</taxon>
        <taxon>Pseudomonadales</taxon>
        <taxon>Pseudomonadaceae</taxon>
        <taxon>Pseudomonas</taxon>
    </lineage>
</organism>
<name>A0A0F4V769_PSEFL</name>
<evidence type="ECO:0000313" key="1">
    <source>
        <dbReference type="EMBL" id="KJZ63802.1"/>
    </source>
</evidence>
<accession>A0A0F4V769</accession>
<dbReference type="EMBL" id="LACH01000049">
    <property type="protein sequence ID" value="KJZ63802.1"/>
    <property type="molecule type" value="Genomic_DNA"/>
</dbReference>
<gene>
    <name evidence="1" type="ORF">VD17_21295</name>
</gene>
<proteinExistence type="predicted"/>
<dbReference type="PATRIC" id="fig|294.133.peg.4016"/>
<reference evidence="1 2" key="1">
    <citation type="submission" date="2015-03" db="EMBL/GenBank/DDBJ databases">
        <title>Comparative genomics of Pseudomonas insights into diversity of traits involved in vanlence and defense.</title>
        <authorList>
            <person name="Qin Y."/>
        </authorList>
    </citation>
    <scope>NUCLEOTIDE SEQUENCE [LARGE SCALE GENOMIC DNA]</scope>
    <source>
        <strain evidence="1 2">H24</strain>
    </source>
</reference>
<comment type="caution">
    <text evidence="1">The sequence shown here is derived from an EMBL/GenBank/DDBJ whole genome shotgun (WGS) entry which is preliminary data.</text>
</comment>
<evidence type="ECO:0000313" key="2">
    <source>
        <dbReference type="Proteomes" id="UP000033400"/>
    </source>
</evidence>
<dbReference type="OrthoDB" id="6851594at2"/>